<dbReference type="OrthoDB" id="3213425at2"/>
<dbReference type="AlphaFoldDB" id="A0A1W2AQ75"/>
<evidence type="ECO:0000313" key="1">
    <source>
        <dbReference type="EMBL" id="SMC62601.1"/>
    </source>
</evidence>
<sequence length="315" mass="34526">MYRRRPTGAPARIGIADVESVERTVRELRALDYQYGGGSCHRAVQTRLPMARALLAATVPVRLTRRVDTAVADMHNLAGWTLFDNGSITEALHHFTIALDLATRAGNKAMAANIRYRIGRVHLHYNSPGRALAEFERGRMEAHASNSLLAAAILSANQAWAYAKLGRAEEAIAALAMMRTEFEAADRSDVPSWAAFFTETELSAMSGSVHTDLARFVDVRYAKRAVPELGTAIGSYGDGMARSRAFCLISLAVNQLLLHDVDGAVDIGRDALVHGRSVKSSRLRDRLRPLENEARKWCGADELTEEIRTMLPAAS</sequence>
<organism evidence="1 2">
    <name type="scientific">Kibdelosporangium aridum</name>
    <dbReference type="NCBI Taxonomy" id="2030"/>
    <lineage>
        <taxon>Bacteria</taxon>
        <taxon>Bacillati</taxon>
        <taxon>Actinomycetota</taxon>
        <taxon>Actinomycetes</taxon>
        <taxon>Pseudonocardiales</taxon>
        <taxon>Pseudonocardiaceae</taxon>
        <taxon>Kibdelosporangium</taxon>
    </lineage>
</organism>
<gene>
    <name evidence="1" type="ORF">SAMN05661093_01020</name>
</gene>
<dbReference type="Gene3D" id="1.25.40.10">
    <property type="entry name" value="Tetratricopeptide repeat domain"/>
    <property type="match status" value="1"/>
</dbReference>
<dbReference type="InterPro" id="IPR011990">
    <property type="entry name" value="TPR-like_helical_dom_sf"/>
</dbReference>
<name>A0A1W2AQ75_KIBAR</name>
<dbReference type="Proteomes" id="UP000192674">
    <property type="component" value="Unassembled WGS sequence"/>
</dbReference>
<proteinExistence type="predicted"/>
<dbReference type="RefSeq" id="WP_084424854.1">
    <property type="nucleotide sequence ID" value="NZ_FWXV01000001.1"/>
</dbReference>
<dbReference type="SUPFAM" id="SSF48452">
    <property type="entry name" value="TPR-like"/>
    <property type="match status" value="1"/>
</dbReference>
<accession>A0A1W2AQ75</accession>
<keyword evidence="2" id="KW-1185">Reference proteome</keyword>
<evidence type="ECO:0008006" key="3">
    <source>
        <dbReference type="Google" id="ProtNLM"/>
    </source>
</evidence>
<reference evidence="1 2" key="1">
    <citation type="submission" date="2017-04" db="EMBL/GenBank/DDBJ databases">
        <authorList>
            <person name="Afonso C.L."/>
            <person name="Miller P.J."/>
            <person name="Scott M.A."/>
            <person name="Spackman E."/>
            <person name="Goraichik I."/>
            <person name="Dimitrov K.M."/>
            <person name="Suarez D.L."/>
            <person name="Swayne D.E."/>
        </authorList>
    </citation>
    <scope>NUCLEOTIDE SEQUENCE [LARGE SCALE GENOMIC DNA]</scope>
    <source>
        <strain evidence="1 2">DSM 43828</strain>
    </source>
</reference>
<evidence type="ECO:0000313" key="2">
    <source>
        <dbReference type="Proteomes" id="UP000192674"/>
    </source>
</evidence>
<protein>
    <recommendedName>
        <fullName evidence="3">Transcriptional regulator</fullName>
    </recommendedName>
</protein>
<dbReference type="EMBL" id="FWXV01000001">
    <property type="protein sequence ID" value="SMC62601.1"/>
    <property type="molecule type" value="Genomic_DNA"/>
</dbReference>